<dbReference type="PANTHER" id="PTHR30469">
    <property type="entry name" value="MULTIDRUG RESISTANCE PROTEIN MDTA"/>
    <property type="match status" value="1"/>
</dbReference>
<comment type="similarity">
    <text evidence="1">Belongs to the membrane fusion protein (MFP) (TC 8.A.1) family.</text>
</comment>
<evidence type="ECO:0000256" key="1">
    <source>
        <dbReference type="ARBA" id="ARBA00009477"/>
    </source>
</evidence>
<dbReference type="InterPro" id="IPR006143">
    <property type="entry name" value="RND_pump_MFP"/>
</dbReference>
<dbReference type="RefSeq" id="WP_244771108.1">
    <property type="nucleotide sequence ID" value="NZ_CP094929.1"/>
</dbReference>
<dbReference type="EMBL" id="CP094929">
    <property type="protein sequence ID" value="UOM49714.1"/>
    <property type="molecule type" value="Genomic_DNA"/>
</dbReference>
<accession>A0ABY4D5Y5</accession>
<dbReference type="Gene3D" id="1.10.287.470">
    <property type="entry name" value="Helix hairpin bin"/>
    <property type="match status" value="1"/>
</dbReference>
<organism evidence="4 5">
    <name type="scientific">Sphaerochaeta associata</name>
    <dbReference type="NCBI Taxonomy" id="1129264"/>
    <lineage>
        <taxon>Bacteria</taxon>
        <taxon>Pseudomonadati</taxon>
        <taxon>Spirochaetota</taxon>
        <taxon>Spirochaetia</taxon>
        <taxon>Spirochaetales</taxon>
        <taxon>Sphaerochaetaceae</taxon>
        <taxon>Sphaerochaeta</taxon>
    </lineage>
</organism>
<dbReference type="InterPro" id="IPR058625">
    <property type="entry name" value="MdtA-like_BSH"/>
</dbReference>
<evidence type="ECO:0000313" key="5">
    <source>
        <dbReference type="Proteomes" id="UP000829708"/>
    </source>
</evidence>
<proteinExistence type="inferred from homology"/>
<keyword evidence="5" id="KW-1185">Reference proteome</keyword>
<dbReference type="Gene3D" id="2.40.50.100">
    <property type="match status" value="1"/>
</dbReference>
<feature type="coiled-coil region" evidence="2">
    <location>
        <begin position="106"/>
        <end position="171"/>
    </location>
</feature>
<feature type="domain" description="Multidrug resistance protein MdtA-like barrel-sandwich hybrid" evidence="3">
    <location>
        <begin position="73"/>
        <end position="201"/>
    </location>
</feature>
<dbReference type="Pfam" id="PF25917">
    <property type="entry name" value="BSH_RND"/>
    <property type="match status" value="1"/>
</dbReference>
<evidence type="ECO:0000256" key="2">
    <source>
        <dbReference type="SAM" id="Coils"/>
    </source>
</evidence>
<name>A0ABY4D5Y5_9SPIR</name>
<keyword evidence="2" id="KW-0175">Coiled coil</keyword>
<reference evidence="5" key="1">
    <citation type="journal article" date="2024" name="J Bioinform Genom">
        <title>Complete genome sequence of the type strain bacterium Sphaerochaeta associata GLS2t (VKM B-2742)t.</title>
        <authorList>
            <person name="Troshina O.Y."/>
            <person name="Tepeeva A.N."/>
            <person name="Arzamasceva V.O."/>
            <person name="Whitman W.B."/>
            <person name="Varghese N."/>
            <person name="Shapiro N."/>
            <person name="Woyke T."/>
            <person name="Kripides N.C."/>
            <person name="Vasilenko O.V."/>
        </authorList>
    </citation>
    <scope>NUCLEOTIDE SEQUENCE [LARGE SCALE GENOMIC DNA]</scope>
    <source>
        <strain evidence="5">GLS2T</strain>
    </source>
</reference>
<sequence>MHHTRSIRLLFVLIGILFITTSCTKQEEQPPLVVEEVAAATDYTQIVSSAVSVQTKALRDKVVGSAAIQGQQEVSVKARTSGEIKSIHVALGSTLQKGDVLIELDDKVANLTLSQLEKQSENAQKELGVNEQLYAKGAISLSALNLSRSGADGLSAQLQNARNNLSNMSITTPIDGSVAEISKLVVGDLLQSGTQVARIVDLAHLRVVLAVGQSQLFLIKEGAKAEVVISTPTEDITAEGTVSAISASSDSRTGSWTVHVDFDNPRVDRIKAGITARVTIFNPDAPVYTLVPNAAIVNRNAKTYVFVAENATAQLVEVLIVDQFGDQTAVQSVDDTYDLSDKKVLVSALSRLVDGSSISSQSL</sequence>
<dbReference type="Gene3D" id="2.40.420.20">
    <property type="match status" value="1"/>
</dbReference>
<evidence type="ECO:0000313" key="4">
    <source>
        <dbReference type="EMBL" id="UOM49714.1"/>
    </source>
</evidence>
<protein>
    <submittedName>
        <fullName evidence="4">Efflux RND transporter periplasmic adaptor subunit</fullName>
    </submittedName>
</protein>
<dbReference type="SUPFAM" id="SSF111369">
    <property type="entry name" value="HlyD-like secretion proteins"/>
    <property type="match status" value="1"/>
</dbReference>
<dbReference type="PROSITE" id="PS51257">
    <property type="entry name" value="PROKAR_LIPOPROTEIN"/>
    <property type="match status" value="1"/>
</dbReference>
<dbReference type="NCBIfam" id="TIGR01730">
    <property type="entry name" value="RND_mfp"/>
    <property type="match status" value="1"/>
</dbReference>
<evidence type="ECO:0000259" key="3">
    <source>
        <dbReference type="Pfam" id="PF25917"/>
    </source>
</evidence>
<dbReference type="Proteomes" id="UP000829708">
    <property type="component" value="Chromosome"/>
</dbReference>
<gene>
    <name evidence="4" type="ORF">MUG09_09110</name>
</gene>
<dbReference type="Gene3D" id="2.40.30.170">
    <property type="match status" value="1"/>
</dbReference>